<dbReference type="InterPro" id="IPR032781">
    <property type="entry name" value="ABC_tran_Xtn"/>
</dbReference>
<evidence type="ECO:0000256" key="4">
    <source>
        <dbReference type="ARBA" id="ARBA00022741"/>
    </source>
</evidence>
<feature type="domain" description="ABC transporter" evidence="8">
    <location>
        <begin position="324"/>
        <end position="541"/>
    </location>
</feature>
<evidence type="ECO:0000256" key="1">
    <source>
        <dbReference type="ARBA" id="ARBA00005868"/>
    </source>
</evidence>
<protein>
    <recommendedName>
        <fullName evidence="7">Energy-dependent translational throttle protein EttA</fullName>
        <ecNumber evidence="7">3.6.1.-</ecNumber>
    </recommendedName>
    <alternativeName>
        <fullName evidence="7">Translational regulatory factor EttA</fullName>
    </alternativeName>
</protein>
<keyword evidence="4 7" id="KW-0547">Nucleotide-binding</keyword>
<keyword evidence="7" id="KW-0963">Cytoplasm</keyword>
<dbReference type="EMBL" id="BAABGL010000010">
    <property type="protein sequence ID" value="GAA4390322.1"/>
    <property type="molecule type" value="Genomic_DNA"/>
</dbReference>
<keyword evidence="7" id="KW-0648">Protein biosynthesis</keyword>
<comment type="similarity">
    <text evidence="1 7">Belongs to the ABC transporter superfamily. ABCF family. Translational throttle EttA subfamily.</text>
</comment>
<dbReference type="HAMAP" id="MF_00847">
    <property type="entry name" value="EttA"/>
    <property type="match status" value="1"/>
</dbReference>
<comment type="catalytic activity">
    <reaction evidence="7">
        <text>ATP + H2O = ADP + phosphate + H(+)</text>
        <dbReference type="Rhea" id="RHEA:13065"/>
        <dbReference type="ChEBI" id="CHEBI:15377"/>
        <dbReference type="ChEBI" id="CHEBI:15378"/>
        <dbReference type="ChEBI" id="CHEBI:30616"/>
        <dbReference type="ChEBI" id="CHEBI:43474"/>
        <dbReference type="ChEBI" id="CHEBI:456216"/>
    </reaction>
</comment>
<name>A0ABP8JG57_9MICO</name>
<feature type="domain" description="ABC transporter" evidence="8">
    <location>
        <begin position="5"/>
        <end position="258"/>
    </location>
</feature>
<dbReference type="InterPro" id="IPR027417">
    <property type="entry name" value="P-loop_NTPase"/>
</dbReference>
<dbReference type="Pfam" id="PF12848">
    <property type="entry name" value="ABC_tran_Xtn"/>
    <property type="match status" value="1"/>
</dbReference>
<comment type="domain">
    <text evidence="7">The P-site tRNA interaction motif (PtIM domain) probably interacts with the P-site tRNA(fMet) as well as the 23S rRNA.</text>
</comment>
<dbReference type="InterPro" id="IPR022374">
    <property type="entry name" value="EttA"/>
</dbReference>
<dbReference type="PROSITE" id="PS50893">
    <property type="entry name" value="ABC_TRANSPORTER_2"/>
    <property type="match status" value="2"/>
</dbReference>
<evidence type="ECO:0000256" key="6">
    <source>
        <dbReference type="ARBA" id="ARBA00022845"/>
    </source>
</evidence>
<reference evidence="10" key="1">
    <citation type="journal article" date="2019" name="Int. J. Syst. Evol. Microbiol.">
        <title>The Global Catalogue of Microorganisms (GCM) 10K type strain sequencing project: providing services to taxonomists for standard genome sequencing and annotation.</title>
        <authorList>
            <consortium name="The Broad Institute Genomics Platform"/>
            <consortium name="The Broad Institute Genome Sequencing Center for Infectious Disease"/>
            <person name="Wu L."/>
            <person name="Ma J."/>
        </authorList>
    </citation>
    <scope>NUCLEOTIDE SEQUENCE [LARGE SCALE GENOMIC DNA]</scope>
    <source>
        <strain evidence="10">JCM 17808</strain>
    </source>
</reference>
<dbReference type="Pfam" id="PF00005">
    <property type="entry name" value="ABC_tran"/>
    <property type="match status" value="2"/>
</dbReference>
<sequence length="560" mass="62120">MAEFIYTMHKARKAHGDKVILDDVSMSFYPGAKIGMVGPNGAGKSTILKIMAGIDQPSNGEARLSPGYTVGILLQEPPLNEEKTVLGNVEEGVGEIKGKVDRYNEISALMADPDADFDALMEEMGKLQEAIDAADAWDLDSQLEQAMDALRCPPPDADVSVLSGGERRRVALCKLLLEKPDLLLLDEPTNHLDAESVLWLEQHLASYPGAVIAVTHDRYFLDHVAQWIAEVDRGHLYPYEGNYSTYLEKKAERLKVQGKKDQKLQKRLKEELEWVRSNAKARQTKSKARLARYEEMAAEAEKTRKLDFEEIQIPPGPRLGDIVIEAEDIVKGFDGRTLIDGLSFSLPRNGIVGVIGPNGVGKTTLFKTIVGLEEIDGGDLKIGDTVRISYVDQSRGGIDPDKSLWEVVSDGLDFIQVGAVEMPSRAYVSAFGFKGPDQQKKAGVLSGGERNRLNLALTLKQGGNLLLLDEPTNDLDVETLGSLENALLEFPGCAVVVSHDRWFLDRVATHILAWEGTEENPSSWYWFEGNFESYEKNKVERLGEEAARPHRVTHRRLTRD</sequence>
<dbReference type="RefSeq" id="WP_137319437.1">
    <property type="nucleotide sequence ID" value="NZ_BAABGL010000010.1"/>
</dbReference>
<dbReference type="SUPFAM" id="SSF52540">
    <property type="entry name" value="P-loop containing nucleoside triphosphate hydrolases"/>
    <property type="match status" value="2"/>
</dbReference>
<keyword evidence="6 7" id="KW-0810">Translation regulation</keyword>
<keyword evidence="2 7" id="KW-0820">tRNA-binding</keyword>
<evidence type="ECO:0000256" key="2">
    <source>
        <dbReference type="ARBA" id="ARBA00022555"/>
    </source>
</evidence>
<feature type="region of interest" description="Arm" evidence="7">
    <location>
        <begin position="94"/>
        <end position="138"/>
    </location>
</feature>
<feature type="binding site" evidence="7">
    <location>
        <begin position="356"/>
        <end position="363"/>
    </location>
    <ligand>
        <name>ATP</name>
        <dbReference type="ChEBI" id="CHEBI:30616"/>
        <label>2</label>
    </ligand>
</feature>
<keyword evidence="5 7" id="KW-0067">ATP-binding</keyword>
<keyword evidence="10" id="KW-1185">Reference proteome</keyword>
<dbReference type="Gene3D" id="3.40.50.300">
    <property type="entry name" value="P-loop containing nucleotide triphosphate hydrolases"/>
    <property type="match status" value="2"/>
</dbReference>
<evidence type="ECO:0000256" key="7">
    <source>
        <dbReference type="HAMAP-Rule" id="MF_00847"/>
    </source>
</evidence>
<evidence type="ECO:0000256" key="5">
    <source>
        <dbReference type="ARBA" id="ARBA00022840"/>
    </source>
</evidence>
<evidence type="ECO:0000313" key="10">
    <source>
        <dbReference type="Proteomes" id="UP001500642"/>
    </source>
</evidence>
<evidence type="ECO:0000256" key="3">
    <source>
        <dbReference type="ARBA" id="ARBA00022730"/>
    </source>
</evidence>
<comment type="caution">
    <text evidence="9">The sequence shown here is derived from an EMBL/GenBank/DDBJ whole genome shotgun (WGS) entry which is preliminary data.</text>
</comment>
<proteinExistence type="inferred from homology"/>
<dbReference type="EC" id="3.6.1.-" evidence="7"/>
<keyword evidence="3 7" id="KW-0699">rRNA-binding</keyword>
<dbReference type="PANTHER" id="PTHR43858">
    <property type="entry name" value="ENERGY-DEPENDENT TRANSLATIONAL THROTTLE PROTEIN ETTA"/>
    <property type="match status" value="1"/>
</dbReference>
<dbReference type="Proteomes" id="UP001500642">
    <property type="component" value="Unassembled WGS sequence"/>
</dbReference>
<evidence type="ECO:0000313" key="9">
    <source>
        <dbReference type="EMBL" id="GAA4390322.1"/>
    </source>
</evidence>
<comment type="function">
    <text evidence="7">A translation factor that gates the progression of the 70S ribosomal initiation complex (IC, containing tRNA(fMet) in the P-site) into the translation elongation cycle by using a mechanism sensitive to the ATP/ADP ratio. Binds to the 70S ribosome E-site where it modulates the state of the translating ribosome during subunit translocation. ATP hydrolysis probably frees it from the ribosome, which can enter the elongation phase.</text>
</comment>
<comment type="subcellular location">
    <subcellularLocation>
        <location evidence="7">Cytoplasm</location>
    </subcellularLocation>
    <text evidence="7">Associates with ribosomes and polysomes.</text>
</comment>
<comment type="caution">
    <text evidence="7">Lacks conserved residue(s) required for the propagation of feature annotation.</text>
</comment>
<accession>A0ABP8JG57</accession>
<dbReference type="PANTHER" id="PTHR43858:SF1">
    <property type="entry name" value="ABC TRANSPORTER-RELATED PROTEIN"/>
    <property type="match status" value="1"/>
</dbReference>
<dbReference type="PROSITE" id="PS00211">
    <property type="entry name" value="ABC_TRANSPORTER_1"/>
    <property type="match status" value="2"/>
</dbReference>
<comment type="domain">
    <text evidence="7">The arm domain is inserted in the first ABC transporter domain. Probably contacts ribosomal protein L1.</text>
</comment>
<dbReference type="CDD" id="cd03221">
    <property type="entry name" value="ABCF_EF-3"/>
    <property type="match status" value="2"/>
</dbReference>
<evidence type="ECO:0000259" key="8">
    <source>
        <dbReference type="PROSITE" id="PS50893"/>
    </source>
</evidence>
<gene>
    <name evidence="7 9" type="primary">ettA</name>
    <name evidence="9" type="ORF">GCM10023167_16770</name>
</gene>
<dbReference type="NCBIfam" id="NF008775">
    <property type="entry name" value="PRK11819.1"/>
    <property type="match status" value="1"/>
</dbReference>
<dbReference type="NCBIfam" id="TIGR03719">
    <property type="entry name" value="ABC_ABC_ChvD"/>
    <property type="match status" value="1"/>
</dbReference>
<dbReference type="InterPro" id="IPR003439">
    <property type="entry name" value="ABC_transporter-like_ATP-bd"/>
</dbReference>
<dbReference type="SMART" id="SM00382">
    <property type="entry name" value="AAA"/>
    <property type="match status" value="2"/>
</dbReference>
<comment type="subunit">
    <text evidence="7">Monomer. Probably contacts ribosomal proteins L1, L5, L33 and S7, the 16S and 23S rRNA and the P-site containing tRNA(fMet).</text>
</comment>
<feature type="binding site" evidence="7">
    <location>
        <begin position="38"/>
        <end position="45"/>
    </location>
    <ligand>
        <name>ATP</name>
        <dbReference type="ChEBI" id="CHEBI:30616"/>
        <label>1</label>
    </ligand>
</feature>
<keyword evidence="7" id="KW-0378">Hydrolase</keyword>
<keyword evidence="7" id="KW-0694">RNA-binding</keyword>
<organism evidence="9 10">
    <name type="scientific">Brevibacterium pityocampae</name>
    <dbReference type="NCBI Taxonomy" id="506594"/>
    <lineage>
        <taxon>Bacteria</taxon>
        <taxon>Bacillati</taxon>
        <taxon>Actinomycetota</taxon>
        <taxon>Actinomycetes</taxon>
        <taxon>Micrococcales</taxon>
        <taxon>Brevibacteriaceae</taxon>
        <taxon>Brevibacterium</taxon>
    </lineage>
</organism>
<keyword evidence="7" id="KW-0677">Repeat</keyword>
<dbReference type="InterPro" id="IPR003593">
    <property type="entry name" value="AAA+_ATPase"/>
</dbReference>
<dbReference type="InterPro" id="IPR017871">
    <property type="entry name" value="ABC_transporter-like_CS"/>
</dbReference>